<protein>
    <recommendedName>
        <fullName evidence="1">UBX domain-containing protein</fullName>
    </recommendedName>
</protein>
<dbReference type="EMBL" id="OE005159">
    <property type="protein sequence ID" value="CAD7461729.1"/>
    <property type="molecule type" value="Genomic_DNA"/>
</dbReference>
<organism evidence="2">
    <name type="scientific">Timema tahoe</name>
    <dbReference type="NCBI Taxonomy" id="61484"/>
    <lineage>
        <taxon>Eukaryota</taxon>
        <taxon>Metazoa</taxon>
        <taxon>Ecdysozoa</taxon>
        <taxon>Arthropoda</taxon>
        <taxon>Hexapoda</taxon>
        <taxon>Insecta</taxon>
        <taxon>Pterygota</taxon>
        <taxon>Neoptera</taxon>
        <taxon>Polyneoptera</taxon>
        <taxon>Phasmatodea</taxon>
        <taxon>Timematodea</taxon>
        <taxon>Timematoidea</taxon>
        <taxon>Timematidae</taxon>
        <taxon>Timema</taxon>
    </lineage>
</organism>
<gene>
    <name evidence="2" type="ORF">TTEB3V08_LOCUS9635</name>
</gene>
<feature type="domain" description="UBX" evidence="1">
    <location>
        <begin position="240"/>
        <end position="317"/>
    </location>
</feature>
<proteinExistence type="predicted"/>
<name>A0A7R9INP7_9NEOP</name>
<evidence type="ECO:0000259" key="1">
    <source>
        <dbReference type="PROSITE" id="PS50033"/>
    </source>
</evidence>
<dbReference type="InterPro" id="IPR042774">
    <property type="entry name" value="UBXN6_PUB"/>
</dbReference>
<dbReference type="SMART" id="SM00580">
    <property type="entry name" value="PUG"/>
    <property type="match status" value="1"/>
</dbReference>
<dbReference type="CDD" id="cd10460">
    <property type="entry name" value="PUB_UBXD1"/>
    <property type="match status" value="1"/>
</dbReference>
<dbReference type="Pfam" id="PF00789">
    <property type="entry name" value="UBX"/>
    <property type="match status" value="1"/>
</dbReference>
<dbReference type="InterPro" id="IPR036339">
    <property type="entry name" value="PUB-like_dom_sf"/>
</dbReference>
<evidence type="ECO:0000313" key="2">
    <source>
        <dbReference type="EMBL" id="CAD7461729.1"/>
    </source>
</evidence>
<dbReference type="Pfam" id="PF09409">
    <property type="entry name" value="PUB"/>
    <property type="match status" value="1"/>
</dbReference>
<dbReference type="SMART" id="SM00166">
    <property type="entry name" value="UBX"/>
    <property type="match status" value="1"/>
</dbReference>
<dbReference type="InterPro" id="IPR001012">
    <property type="entry name" value="UBX_dom"/>
</dbReference>
<dbReference type="PANTHER" id="PTHR23153">
    <property type="entry name" value="UBX-RELATED"/>
    <property type="match status" value="1"/>
</dbReference>
<reference evidence="2" key="1">
    <citation type="submission" date="2020-11" db="EMBL/GenBank/DDBJ databases">
        <authorList>
            <person name="Tran Van P."/>
        </authorList>
    </citation>
    <scope>NUCLEOTIDE SEQUENCE</scope>
</reference>
<dbReference type="Gene3D" id="3.10.20.90">
    <property type="entry name" value="Phosphatidylinositol 3-kinase Catalytic Subunit, Chain A, domain 1"/>
    <property type="match status" value="1"/>
</dbReference>
<dbReference type="SUPFAM" id="SSF54236">
    <property type="entry name" value="Ubiquitin-like"/>
    <property type="match status" value="1"/>
</dbReference>
<dbReference type="InterPro" id="IPR029071">
    <property type="entry name" value="Ubiquitin-like_domsf"/>
</dbReference>
<dbReference type="GO" id="GO:0005737">
    <property type="term" value="C:cytoplasm"/>
    <property type="evidence" value="ECO:0007669"/>
    <property type="project" value="TreeGrafter"/>
</dbReference>
<dbReference type="AlphaFoldDB" id="A0A7R9INP7"/>
<dbReference type="PROSITE" id="PS50033">
    <property type="entry name" value="UBX"/>
    <property type="match status" value="1"/>
</dbReference>
<sequence>MHCPGAQLSWHPVVLAASWPRPVDGAQLSGFVFKDQSVKLLVEELCPEVLPKDEWHKKIREFLYEQLTEERGLTAVLVIHTCNKNREKVEQCVETLCKYLENILHNPGEEKYHRIRQSNRVFQERVAPLEGTQDLLQAAGFQAKDDYLVFSEERLQTPDTLQILCDALRSAEPITLELDHNLQVLLPSQAASRRELPPVFYNLTPEEIKREQQNRSEILEKSLMLRTKAMREKEELREMRKYKYALIRVRFPDGILLQGTFSVYEKFEAVTSFLRETLVEEDRSFVLTTPTGHRLGLEEDSQTLVDLRLVPASVLIFSWDPPLVSADKQLYLKPEVMILVQNI</sequence>
<dbReference type="Gene3D" id="1.20.58.2190">
    <property type="match status" value="1"/>
</dbReference>
<dbReference type="CDD" id="cd16119">
    <property type="entry name" value="UBX_UBXN6"/>
    <property type="match status" value="1"/>
</dbReference>
<dbReference type="PANTHER" id="PTHR23153:SF38">
    <property type="entry name" value="UBX DOMAIN-CONTAINING PROTEIN 6"/>
    <property type="match status" value="1"/>
</dbReference>
<accession>A0A7R9INP7</accession>
<dbReference type="InterPro" id="IPR018997">
    <property type="entry name" value="PUB_domain"/>
</dbReference>
<dbReference type="SUPFAM" id="SSF143503">
    <property type="entry name" value="PUG domain-like"/>
    <property type="match status" value="1"/>
</dbReference>